<dbReference type="InterPro" id="IPR036397">
    <property type="entry name" value="RNaseH_sf"/>
</dbReference>
<dbReference type="GO" id="GO:0006302">
    <property type="term" value="P:double-strand break repair"/>
    <property type="evidence" value="ECO:0007669"/>
    <property type="project" value="TreeGrafter"/>
</dbReference>
<gene>
    <name evidence="4" type="ORF">LCGC14_2181230</name>
</gene>
<evidence type="ECO:0000259" key="3">
    <source>
        <dbReference type="Pfam" id="PF01612"/>
    </source>
</evidence>
<protein>
    <recommendedName>
        <fullName evidence="5">DNA-directed DNA polymerase family A palm domain-containing protein</fullName>
    </recommendedName>
</protein>
<evidence type="ECO:0008006" key="5">
    <source>
        <dbReference type="Google" id="ProtNLM"/>
    </source>
</evidence>
<dbReference type="InterPro" id="IPR043502">
    <property type="entry name" value="DNA/RNA_pol_sf"/>
</dbReference>
<dbReference type="InterPro" id="IPR012337">
    <property type="entry name" value="RNaseH-like_sf"/>
</dbReference>
<dbReference type="NCBIfam" id="NF038380">
    <property type="entry name" value="phage_DpoZ_1"/>
    <property type="match status" value="1"/>
</dbReference>
<accession>A0A0F9E9G0</accession>
<organism evidence="4">
    <name type="scientific">marine sediment metagenome</name>
    <dbReference type="NCBI Taxonomy" id="412755"/>
    <lineage>
        <taxon>unclassified sequences</taxon>
        <taxon>metagenomes</taxon>
        <taxon>ecological metagenomes</taxon>
    </lineage>
</organism>
<dbReference type="InterPro" id="IPR002298">
    <property type="entry name" value="DNA_polymerase_A"/>
</dbReference>
<dbReference type="InterPro" id="IPR002562">
    <property type="entry name" value="3'-5'_exonuclease_dom"/>
</dbReference>
<sequence>MYPDLRQYPYFSYDTETTGLRYPIDKAFACSIAVPGDSWYFDFRRQPKAREWLNDEFDALQRRGNQTTIICHNAPFDASMSAVAGIYVPLHLLDDTVVRACLINEHEASVFPWNRQKKPGGYSLDYLCRKYIGKGKLEIDIENIVDLPYDEAKGYATWDAIITLELWEWQQEEIKRQHLGQIEQLERRCMPVIIESQMKGIRVDLDEAERAMVRMTPHIEKLQSDMNETAGWEFNVNSGPQMIKLFDPTRTNAGWWVGSNRIGTTDKGAPSFRKEYLEELAEFDPRARLVTDIRSALKTRDTFLAKHILEHAIGDRVYPTINQTVRETGGTKWGRLSYVDPAMQQIPSRDKVTASIVKPCFLPDEGQIWLDYDLASFEVRVFAALVGMYNSYLVKLYQEDPHLDFHKYVGELTGLKRNAEYAGEPNAKQLNLSMIFSQGAGATAQKMGLETTSAEFKDEWGDTIRYQRAGDDAYRIIDRYHAKVRGVRKLAETARRISEQRGYLRTQYGRHVRFP</sequence>
<dbReference type="Gene3D" id="1.10.150.20">
    <property type="entry name" value="5' to 3' exonuclease, C-terminal subdomain"/>
    <property type="match status" value="1"/>
</dbReference>
<dbReference type="Pfam" id="PF00476">
    <property type="entry name" value="DNA_pol_A"/>
    <property type="match status" value="1"/>
</dbReference>
<dbReference type="Gene3D" id="1.20.1060.10">
    <property type="entry name" value="Taq DNA Polymerase, Chain T, domain 4"/>
    <property type="match status" value="1"/>
</dbReference>
<dbReference type="EMBL" id="LAZR01028365">
    <property type="protein sequence ID" value="KKL62836.1"/>
    <property type="molecule type" value="Genomic_DNA"/>
</dbReference>
<keyword evidence="1" id="KW-0235">DNA replication</keyword>
<feature type="non-terminal residue" evidence="4">
    <location>
        <position position="515"/>
    </location>
</feature>
<evidence type="ECO:0000313" key="4">
    <source>
        <dbReference type="EMBL" id="KKL62836.1"/>
    </source>
</evidence>
<dbReference type="Gene3D" id="3.30.420.10">
    <property type="entry name" value="Ribonuclease H-like superfamily/Ribonuclease H"/>
    <property type="match status" value="1"/>
</dbReference>
<dbReference type="GO" id="GO:0006261">
    <property type="term" value="P:DNA-templated DNA replication"/>
    <property type="evidence" value="ECO:0007669"/>
    <property type="project" value="InterPro"/>
</dbReference>
<dbReference type="Gene3D" id="3.30.70.370">
    <property type="match status" value="1"/>
</dbReference>
<dbReference type="PANTHER" id="PTHR10133">
    <property type="entry name" value="DNA POLYMERASE I"/>
    <property type="match status" value="1"/>
</dbReference>
<name>A0A0F9E9G0_9ZZZZ</name>
<dbReference type="PANTHER" id="PTHR10133:SF27">
    <property type="entry name" value="DNA POLYMERASE NU"/>
    <property type="match status" value="1"/>
</dbReference>
<dbReference type="GO" id="GO:0008408">
    <property type="term" value="F:3'-5' exonuclease activity"/>
    <property type="evidence" value="ECO:0007669"/>
    <property type="project" value="InterPro"/>
</dbReference>
<dbReference type="InterPro" id="IPR001098">
    <property type="entry name" value="DNA-dir_DNA_pol_A_palm_dom"/>
</dbReference>
<feature type="domain" description="3'-5' exonuclease" evidence="3">
    <location>
        <begin position="5"/>
        <end position="168"/>
    </location>
</feature>
<dbReference type="GO" id="GO:0003677">
    <property type="term" value="F:DNA binding"/>
    <property type="evidence" value="ECO:0007669"/>
    <property type="project" value="InterPro"/>
</dbReference>
<proteinExistence type="predicted"/>
<reference evidence="4" key="1">
    <citation type="journal article" date="2015" name="Nature">
        <title>Complex archaea that bridge the gap between prokaryotes and eukaryotes.</title>
        <authorList>
            <person name="Spang A."/>
            <person name="Saw J.H."/>
            <person name="Jorgensen S.L."/>
            <person name="Zaremba-Niedzwiedzka K."/>
            <person name="Martijn J."/>
            <person name="Lind A.E."/>
            <person name="van Eijk R."/>
            <person name="Schleper C."/>
            <person name="Guy L."/>
            <person name="Ettema T.J."/>
        </authorList>
    </citation>
    <scope>NUCLEOTIDE SEQUENCE</scope>
</reference>
<dbReference type="SUPFAM" id="SSF53098">
    <property type="entry name" value="Ribonuclease H-like"/>
    <property type="match status" value="1"/>
</dbReference>
<dbReference type="GO" id="GO:0003887">
    <property type="term" value="F:DNA-directed DNA polymerase activity"/>
    <property type="evidence" value="ECO:0007669"/>
    <property type="project" value="InterPro"/>
</dbReference>
<dbReference type="Pfam" id="PF01612">
    <property type="entry name" value="DNA_pol_A_exo1"/>
    <property type="match status" value="1"/>
</dbReference>
<dbReference type="SUPFAM" id="SSF56672">
    <property type="entry name" value="DNA/RNA polymerases"/>
    <property type="match status" value="1"/>
</dbReference>
<evidence type="ECO:0000259" key="2">
    <source>
        <dbReference type="Pfam" id="PF00476"/>
    </source>
</evidence>
<comment type="caution">
    <text evidence="4">The sequence shown here is derived from an EMBL/GenBank/DDBJ whole genome shotgun (WGS) entry which is preliminary data.</text>
</comment>
<dbReference type="AlphaFoldDB" id="A0A0F9E9G0"/>
<evidence type="ECO:0000256" key="1">
    <source>
        <dbReference type="ARBA" id="ARBA00022705"/>
    </source>
</evidence>
<feature type="domain" description="DNA-directed DNA polymerase family A palm" evidence="2">
    <location>
        <begin position="210"/>
        <end position="514"/>
    </location>
</feature>